<protein>
    <submittedName>
        <fullName evidence="1">N-alpha-acetyltransferase, non-catalitic subunit</fullName>
    </submittedName>
</protein>
<gene>
    <name evidence="1" type="primary">MAK10</name>
    <name evidence="1" type="ORF">FBU59_001927</name>
</gene>
<organism evidence="1 2">
    <name type="scientific">Linderina macrospora</name>
    <dbReference type="NCBI Taxonomy" id="4868"/>
    <lineage>
        <taxon>Eukaryota</taxon>
        <taxon>Fungi</taxon>
        <taxon>Fungi incertae sedis</taxon>
        <taxon>Zoopagomycota</taxon>
        <taxon>Kickxellomycotina</taxon>
        <taxon>Kickxellomycetes</taxon>
        <taxon>Kickxellales</taxon>
        <taxon>Kickxellaceae</taxon>
        <taxon>Linderina</taxon>
    </lineage>
</organism>
<dbReference type="Proteomes" id="UP001150603">
    <property type="component" value="Unassembled WGS sequence"/>
</dbReference>
<dbReference type="EMBL" id="JANBPW010000973">
    <property type="protein sequence ID" value="KAJ1947003.1"/>
    <property type="molecule type" value="Genomic_DNA"/>
</dbReference>
<comment type="caution">
    <text evidence="1">The sequence shown here is derived from an EMBL/GenBank/DDBJ whole genome shotgun (WGS) entry which is preliminary data.</text>
</comment>
<evidence type="ECO:0000313" key="2">
    <source>
        <dbReference type="Proteomes" id="UP001150603"/>
    </source>
</evidence>
<accession>A0ACC1JCQ4</accession>
<name>A0ACC1JCQ4_9FUNG</name>
<keyword evidence="2" id="KW-1185">Reference proteome</keyword>
<reference evidence="1" key="1">
    <citation type="submission" date="2022-07" db="EMBL/GenBank/DDBJ databases">
        <title>Phylogenomic reconstructions and comparative analyses of Kickxellomycotina fungi.</title>
        <authorList>
            <person name="Reynolds N.K."/>
            <person name="Stajich J.E."/>
            <person name="Barry K."/>
            <person name="Grigoriev I.V."/>
            <person name="Crous P."/>
            <person name="Smith M.E."/>
        </authorList>
    </citation>
    <scope>NUCLEOTIDE SEQUENCE</scope>
    <source>
        <strain evidence="1">NRRL 5244</strain>
    </source>
</reference>
<evidence type="ECO:0000313" key="1">
    <source>
        <dbReference type="EMBL" id="KAJ1947003.1"/>
    </source>
</evidence>
<sequence length="689" mass="77167">MYSEEDVYFGSYVDKFFDGYSLADVGKMMRQAKAFLGTWMADEAANGDADERRAAQQLMDYVELRESWLRTLTCTSVDYLMEDPSALKKSSEELGELQALHTRMQGNSNGSEDSVAVEVEGVFDKKCMRNYPTMAPIKPRPLKTLSESHAFFGSVLTELSLVQQLMDITSVESLLHLTLQFAQRTPTASPLVRSLVASLFVSENRILLRQPIIAFTERAIRECTGPYIWSVLETADGEARERVGMFVQEAARMVIDWVKTQCQNAPRQRRIAMKYLGGWDSLQGEAEQLDIWLYSVLHPQSTAASDPKRNPFWFSSWAYHMKLLLMEIGAMAGMRLDVYLEHEFNQIFCYATQIFEAHHAHLSRMQAMLESASPTAADQGTKQGAAVPAALWTMRGVPKSECLAQLTRWRLLVLAQKDLATATWLVTHACERLGVFTAPWAQKRNILALTACKQQETPEAQAARYALRFRVFQRLNSPTPLTFDGWQATTHQLDDYRICDLFTHAANILAATKTALEAGRKQAVRCELWETSYRALFFVVLSNALALARLAGDPAMKSLAATTTGHDALAFRQLLLDAEIAALSATTDGCENQDNQDKPKSKSKAKAKRDRQKKRKAAKAESTSLASAREWKASVDALTQPGIALDIKCRCMPDKHPDWPKTDHVDLVLDCVEDLASTVVAHDLRELCA</sequence>
<proteinExistence type="predicted"/>